<evidence type="ECO:0000256" key="2">
    <source>
        <dbReference type="SAM" id="MobiDB-lite"/>
    </source>
</evidence>
<dbReference type="InterPro" id="IPR052970">
    <property type="entry name" value="Inner_ear_hair_cell_LOXHD"/>
</dbReference>
<organism evidence="4 5">
    <name type="scientific">Teladorsagia circumcincta</name>
    <name type="common">Brown stomach worm</name>
    <name type="synonym">Ostertagia circumcincta</name>
    <dbReference type="NCBI Taxonomy" id="45464"/>
    <lineage>
        <taxon>Eukaryota</taxon>
        <taxon>Metazoa</taxon>
        <taxon>Ecdysozoa</taxon>
        <taxon>Nematoda</taxon>
        <taxon>Chromadorea</taxon>
        <taxon>Rhabditida</taxon>
        <taxon>Rhabditina</taxon>
        <taxon>Rhabditomorpha</taxon>
        <taxon>Strongyloidea</taxon>
        <taxon>Trichostrongylidae</taxon>
        <taxon>Teladorsagia</taxon>
    </lineage>
</organism>
<comment type="caution">
    <text evidence="1">Lacks conserved residue(s) required for the propagation of feature annotation.</text>
</comment>
<keyword evidence="5" id="KW-1185">Reference proteome</keyword>
<dbReference type="InterPro" id="IPR001024">
    <property type="entry name" value="PLAT/LH2_dom"/>
</dbReference>
<dbReference type="Pfam" id="PF01477">
    <property type="entry name" value="PLAT"/>
    <property type="match status" value="1"/>
</dbReference>
<feature type="domain" description="PLAT" evidence="3">
    <location>
        <begin position="97"/>
        <end position="212"/>
    </location>
</feature>
<dbReference type="PANTHER" id="PTHR45901">
    <property type="entry name" value="PROTEIN CBG12474"/>
    <property type="match status" value="1"/>
</dbReference>
<feature type="compositionally biased region" description="Basic and acidic residues" evidence="2">
    <location>
        <begin position="14"/>
        <end position="25"/>
    </location>
</feature>
<dbReference type="EMBL" id="KZ346005">
    <property type="protein sequence ID" value="PIO71259.1"/>
    <property type="molecule type" value="Genomic_DNA"/>
</dbReference>
<evidence type="ECO:0000313" key="5">
    <source>
        <dbReference type="Proteomes" id="UP000230423"/>
    </source>
</evidence>
<dbReference type="Proteomes" id="UP000230423">
    <property type="component" value="Unassembled WGS sequence"/>
</dbReference>
<dbReference type="AlphaFoldDB" id="A0A2G9ULX3"/>
<accession>A0A2G9ULX3</accession>
<sequence>MLFFTEEAPQVKSETPRLDTPLPKRPERMTYTISVTTGNRWSAETEADLYIQMFGDEMTSRRFYLQQEVDGKIERTLPVSAFYYLNSVPDESMTSQGRWEFILHNGMEDGTGGTTSNLNIIGYGTTGSSMMHVNNDKTMSTVPDTTLIQVDFGAIGDLLKVRFEADGAGEEPDYFLEWIELRDLDTEERIAVRIGKWMDVTGKRTKKPQAFREISIFRSGDQPLETQNYEGKVQGGDMSLLESGRLQAQLVGDFSDSGVFPLIYSEKKQILAVSAFVRESTHCPYRYLLKESKIRELDENKNYFKVLRFTDMEGLSTKNKKHKFNAETSDWLLEMSVMGKPEITPEVCICSGHDFYPMKFLPDESADEQYTYEIRGSSLDSLQKLRVGVGEVDDNERFYIKKMRLVNQTTKTVLRFPNVDTEFESNQVYEFSPVYPDVQPALNILYSISLATIASTGLFRAVINVIGEDGDSGMRTFYDNVPYAEGSKHNFDADAVNLGPLQDVEVLIEGDENSSWSVNITVGITDNGMQYVTDLANIPAPGQVVRLPLHQR</sequence>
<evidence type="ECO:0000259" key="3">
    <source>
        <dbReference type="PROSITE" id="PS50095"/>
    </source>
</evidence>
<proteinExistence type="predicted"/>
<dbReference type="OrthoDB" id="5322100at2759"/>
<reference evidence="4 5" key="1">
    <citation type="submission" date="2015-09" db="EMBL/GenBank/DDBJ databases">
        <title>Draft genome of the parasitic nematode Teladorsagia circumcincta isolate WARC Sus (inbred).</title>
        <authorList>
            <person name="Mitreva M."/>
        </authorList>
    </citation>
    <scope>NUCLEOTIDE SEQUENCE [LARGE SCALE GENOMIC DNA]</scope>
    <source>
        <strain evidence="4 5">S</strain>
    </source>
</reference>
<name>A0A2G9ULX3_TELCI</name>
<evidence type="ECO:0000313" key="4">
    <source>
        <dbReference type="EMBL" id="PIO71259.1"/>
    </source>
</evidence>
<dbReference type="InterPro" id="IPR036392">
    <property type="entry name" value="PLAT/LH2_dom_sf"/>
</dbReference>
<protein>
    <recommendedName>
        <fullName evidence="3">PLAT domain-containing protein</fullName>
    </recommendedName>
</protein>
<evidence type="ECO:0000256" key="1">
    <source>
        <dbReference type="PROSITE-ProRule" id="PRU00152"/>
    </source>
</evidence>
<feature type="region of interest" description="Disordered" evidence="2">
    <location>
        <begin position="1"/>
        <end position="25"/>
    </location>
</feature>
<gene>
    <name evidence="4" type="ORF">TELCIR_06848</name>
</gene>
<dbReference type="SUPFAM" id="SSF49723">
    <property type="entry name" value="Lipase/lipooxygenase domain (PLAT/LH2 domain)"/>
    <property type="match status" value="1"/>
</dbReference>
<dbReference type="PROSITE" id="PS50095">
    <property type="entry name" value="PLAT"/>
    <property type="match status" value="1"/>
</dbReference>
<dbReference type="Gene3D" id="2.60.60.20">
    <property type="entry name" value="PLAT/LH2 domain"/>
    <property type="match status" value="2"/>
</dbReference>
<dbReference type="PANTHER" id="PTHR45901:SF7">
    <property type="entry name" value="OXYGEN-REGULATED PROTEIN 1"/>
    <property type="match status" value="1"/>
</dbReference>